<organism evidence="1 2">
    <name type="scientific">Stomoxys calcitrans</name>
    <name type="common">Stable fly</name>
    <name type="synonym">Conops calcitrans</name>
    <dbReference type="NCBI Taxonomy" id="35570"/>
    <lineage>
        <taxon>Eukaryota</taxon>
        <taxon>Metazoa</taxon>
        <taxon>Ecdysozoa</taxon>
        <taxon>Arthropoda</taxon>
        <taxon>Hexapoda</taxon>
        <taxon>Insecta</taxon>
        <taxon>Pterygota</taxon>
        <taxon>Neoptera</taxon>
        <taxon>Endopterygota</taxon>
        <taxon>Diptera</taxon>
        <taxon>Brachycera</taxon>
        <taxon>Muscomorpha</taxon>
        <taxon>Muscoidea</taxon>
        <taxon>Muscidae</taxon>
        <taxon>Stomoxys</taxon>
    </lineage>
</organism>
<dbReference type="Pfam" id="PF05380">
    <property type="entry name" value="Peptidase_A17"/>
    <property type="match status" value="1"/>
</dbReference>
<dbReference type="InterPro" id="IPR008042">
    <property type="entry name" value="Retrotrans_Pao"/>
</dbReference>
<dbReference type="STRING" id="35570.A0A1I8NTT6"/>
<reference evidence="1" key="1">
    <citation type="submission" date="2020-05" db="UniProtKB">
        <authorList>
            <consortium name="EnsemblMetazoa"/>
        </authorList>
    </citation>
    <scope>IDENTIFICATION</scope>
    <source>
        <strain evidence="1">USDA</strain>
    </source>
</reference>
<proteinExistence type="predicted"/>
<dbReference type="Proteomes" id="UP000095300">
    <property type="component" value="Unassembled WGS sequence"/>
</dbReference>
<evidence type="ECO:0000313" key="2">
    <source>
        <dbReference type="Proteomes" id="UP000095300"/>
    </source>
</evidence>
<evidence type="ECO:0008006" key="3">
    <source>
        <dbReference type="Google" id="ProtNLM"/>
    </source>
</evidence>
<dbReference type="AlphaFoldDB" id="A0A1I8NTT6"/>
<dbReference type="VEuPathDB" id="VectorBase:SCAU001958"/>
<evidence type="ECO:0000313" key="1">
    <source>
        <dbReference type="EnsemblMetazoa" id="SCAU001958-PA"/>
    </source>
</evidence>
<dbReference type="OrthoDB" id="7990652at2759"/>
<accession>A0A1I8NTT6</accession>
<dbReference type="EnsemblMetazoa" id="SCAU001958-RA">
    <property type="protein sequence ID" value="SCAU001958-PA"/>
    <property type="gene ID" value="SCAU001958"/>
</dbReference>
<dbReference type="PANTHER" id="PTHR47331">
    <property type="entry name" value="PHD-TYPE DOMAIN-CONTAINING PROTEIN"/>
    <property type="match status" value="1"/>
</dbReference>
<name>A0A1I8NTT6_STOCA</name>
<protein>
    <recommendedName>
        <fullName evidence="3">Reverse transcriptase domain-containing protein</fullName>
    </recommendedName>
</protein>
<keyword evidence="2" id="KW-1185">Reference proteome</keyword>
<gene>
    <name evidence="1" type="primary">106086822</name>
</gene>
<sequence>MYRCVQVSHPGDYRQCILWRENDTDEIKTYKLNTVTYDTKPAAFLAIRAMHQLAIDEEENFPLVSKVVPRDFYVDDMLSGGNTIAEVEEIRHQVAALLKKGEFLFRKWCSNDPHALRDVPTEDCKTFGLTWDPQSDNFIFSFTPIDDCKVVTKQSILSSIASLYDPLGLIGPVITKAKMFMEHLWKLNLQWDESLLQSLYSSWIKYISKFDLTHRFTFPRHISMTSSVLQIHGFCDASLASYGACVYVRSQLNNVIKCEL</sequence>